<evidence type="ECO:0000256" key="2">
    <source>
        <dbReference type="ARBA" id="ARBA00022692"/>
    </source>
</evidence>
<keyword evidence="4 5" id="KW-0472">Membrane</keyword>
<dbReference type="AlphaFoldDB" id="A0A381QVP5"/>
<feature type="transmembrane region" description="Helical" evidence="5">
    <location>
        <begin position="436"/>
        <end position="459"/>
    </location>
</feature>
<feature type="transmembrane region" description="Helical" evidence="5">
    <location>
        <begin position="6"/>
        <end position="24"/>
    </location>
</feature>
<dbReference type="PANTHER" id="PTHR10283:SF82">
    <property type="entry name" value="SOLUTE CARRIER FAMILY 13 MEMBER 2"/>
    <property type="match status" value="1"/>
</dbReference>
<feature type="transmembrane region" description="Helical" evidence="5">
    <location>
        <begin position="36"/>
        <end position="69"/>
    </location>
</feature>
<evidence type="ECO:0000256" key="1">
    <source>
        <dbReference type="ARBA" id="ARBA00004141"/>
    </source>
</evidence>
<feature type="transmembrane region" description="Helical" evidence="5">
    <location>
        <begin position="181"/>
        <end position="203"/>
    </location>
</feature>
<feature type="transmembrane region" description="Helical" evidence="5">
    <location>
        <begin position="286"/>
        <end position="306"/>
    </location>
</feature>
<evidence type="ECO:0000256" key="3">
    <source>
        <dbReference type="ARBA" id="ARBA00022989"/>
    </source>
</evidence>
<dbReference type="EMBL" id="UINC01001551">
    <property type="protein sequence ID" value="SUZ83465.1"/>
    <property type="molecule type" value="Genomic_DNA"/>
</dbReference>
<accession>A0A381QVP5</accession>
<dbReference type="PANTHER" id="PTHR10283">
    <property type="entry name" value="SOLUTE CARRIER FAMILY 13 MEMBER"/>
    <property type="match status" value="1"/>
</dbReference>
<evidence type="ECO:0000256" key="5">
    <source>
        <dbReference type="SAM" id="Phobius"/>
    </source>
</evidence>
<feature type="transmembrane region" description="Helical" evidence="5">
    <location>
        <begin position="122"/>
        <end position="141"/>
    </location>
</feature>
<reference evidence="6" key="1">
    <citation type="submission" date="2018-05" db="EMBL/GenBank/DDBJ databases">
        <authorList>
            <person name="Lanie J.A."/>
            <person name="Ng W.-L."/>
            <person name="Kazmierczak K.M."/>
            <person name="Andrzejewski T.M."/>
            <person name="Davidsen T.M."/>
            <person name="Wayne K.J."/>
            <person name="Tettelin H."/>
            <person name="Glass J.I."/>
            <person name="Rusch D."/>
            <person name="Podicherti R."/>
            <person name="Tsui H.-C.T."/>
            <person name="Winkler M.E."/>
        </authorList>
    </citation>
    <scope>NUCLEOTIDE SEQUENCE</scope>
</reference>
<feature type="transmembrane region" description="Helical" evidence="5">
    <location>
        <begin position="412"/>
        <end position="429"/>
    </location>
</feature>
<feature type="transmembrane region" description="Helical" evidence="5">
    <location>
        <begin position="81"/>
        <end position="101"/>
    </location>
</feature>
<proteinExistence type="predicted"/>
<feature type="transmembrane region" description="Helical" evidence="5">
    <location>
        <begin position="353"/>
        <end position="372"/>
    </location>
</feature>
<evidence type="ECO:0008006" key="7">
    <source>
        <dbReference type="Google" id="ProtNLM"/>
    </source>
</evidence>
<feature type="transmembrane region" description="Helical" evidence="5">
    <location>
        <begin position="215"/>
        <end position="237"/>
    </location>
</feature>
<feature type="transmembrane region" description="Helical" evidence="5">
    <location>
        <begin position="318"/>
        <end position="341"/>
    </location>
</feature>
<dbReference type="GO" id="GO:0005886">
    <property type="term" value="C:plasma membrane"/>
    <property type="evidence" value="ECO:0007669"/>
    <property type="project" value="TreeGrafter"/>
</dbReference>
<organism evidence="6">
    <name type="scientific">marine metagenome</name>
    <dbReference type="NCBI Taxonomy" id="408172"/>
    <lineage>
        <taxon>unclassified sequences</taxon>
        <taxon>metagenomes</taxon>
        <taxon>ecological metagenomes</taxon>
    </lineage>
</organism>
<dbReference type="InterPro" id="IPR001898">
    <property type="entry name" value="SLC13A/DASS"/>
</dbReference>
<gene>
    <name evidence="6" type="ORF">METZ01_LOCUS36319</name>
</gene>
<evidence type="ECO:0000313" key="6">
    <source>
        <dbReference type="EMBL" id="SUZ83465.1"/>
    </source>
</evidence>
<name>A0A381QVP5_9ZZZZ</name>
<sequence>MSPSALVFRFGLPAAVFLAVILAPNPEGLTDQGQRALAVMAMAVVLWATEALNIAVTGMVSIVVLVLVGAVDDVSVALYGFSQPVTYFLVGILTLGVAVHRSGLAERLAAHLIRFAGGSPKLLYVQMLAAFAGLTFALPSASTRGAIMVHVYEQVMEHWGVEKTAPLNKAIMMAMGGLNRLGSTALLAGGITPVVASALIADFGMIDEFSWTRWFILMAIPFYIILILGGFAVYLMFRSGFTLPGGVGAVELKTGPVQVKEIKAGLIALGTALLWFTDFAHGLSPAVPALIAMTVILLPGVGLLTWREFETNMGWTNFFVIASSLSLANALIISGAAEWFADTLVGSVGGLRGHPTLILLAMSGAAAAVRVVMPNISGYLAFIIPVGMSTGAALGLNPVVCGLAVVVVGDSVVYYPASATASVFIYQRAEIRAPEVLRMGIVMTGIAIGVLFLIVLPYWSMVGESLTP</sequence>
<keyword evidence="2 5" id="KW-0812">Transmembrane</keyword>
<evidence type="ECO:0000256" key="4">
    <source>
        <dbReference type="ARBA" id="ARBA00023136"/>
    </source>
</evidence>
<dbReference type="GO" id="GO:1905039">
    <property type="term" value="P:carboxylic acid transmembrane transport"/>
    <property type="evidence" value="ECO:0007669"/>
    <property type="project" value="UniProtKB-ARBA"/>
</dbReference>
<feature type="transmembrane region" description="Helical" evidence="5">
    <location>
        <begin position="379"/>
        <end position="406"/>
    </location>
</feature>
<comment type="subcellular location">
    <subcellularLocation>
        <location evidence="1">Membrane</location>
        <topology evidence="1">Multi-pass membrane protein</topology>
    </subcellularLocation>
</comment>
<dbReference type="Pfam" id="PF00939">
    <property type="entry name" value="Na_sulph_symp"/>
    <property type="match status" value="1"/>
</dbReference>
<dbReference type="GO" id="GO:0008514">
    <property type="term" value="F:organic anion transmembrane transporter activity"/>
    <property type="evidence" value="ECO:0007669"/>
    <property type="project" value="UniProtKB-ARBA"/>
</dbReference>
<protein>
    <recommendedName>
        <fullName evidence="7">Citrate transporter-like domain-containing protein</fullName>
    </recommendedName>
</protein>
<keyword evidence="3 5" id="KW-1133">Transmembrane helix</keyword>